<dbReference type="EMBL" id="JAVRBK010000002">
    <property type="protein sequence ID" value="KAK5648492.1"/>
    <property type="molecule type" value="Genomic_DNA"/>
</dbReference>
<organism evidence="2 3">
    <name type="scientific">Pyrocoelia pectoralis</name>
    <dbReference type="NCBI Taxonomy" id="417401"/>
    <lineage>
        <taxon>Eukaryota</taxon>
        <taxon>Metazoa</taxon>
        <taxon>Ecdysozoa</taxon>
        <taxon>Arthropoda</taxon>
        <taxon>Hexapoda</taxon>
        <taxon>Insecta</taxon>
        <taxon>Pterygota</taxon>
        <taxon>Neoptera</taxon>
        <taxon>Endopterygota</taxon>
        <taxon>Coleoptera</taxon>
        <taxon>Polyphaga</taxon>
        <taxon>Elateriformia</taxon>
        <taxon>Elateroidea</taxon>
        <taxon>Lampyridae</taxon>
        <taxon>Lampyrinae</taxon>
        <taxon>Pyrocoelia</taxon>
    </lineage>
</organism>
<protein>
    <recommendedName>
        <fullName evidence="1">Reverse transcriptase domain-containing protein</fullName>
    </recommendedName>
</protein>
<dbReference type="SUPFAM" id="SSF56672">
    <property type="entry name" value="DNA/RNA polymerases"/>
    <property type="match status" value="1"/>
</dbReference>
<dbReference type="Proteomes" id="UP001329430">
    <property type="component" value="Chromosome 2"/>
</dbReference>
<dbReference type="PANTHER" id="PTHR21301">
    <property type="entry name" value="REVERSE TRANSCRIPTASE"/>
    <property type="match status" value="1"/>
</dbReference>
<gene>
    <name evidence="2" type="ORF">RI129_003384</name>
</gene>
<name>A0AAN7VHY5_9COLE</name>
<proteinExistence type="predicted"/>
<accession>A0AAN7VHY5</accession>
<dbReference type="InterPro" id="IPR000477">
    <property type="entry name" value="RT_dom"/>
</dbReference>
<dbReference type="GO" id="GO:0071897">
    <property type="term" value="P:DNA biosynthetic process"/>
    <property type="evidence" value="ECO:0007669"/>
    <property type="project" value="UniProtKB-ARBA"/>
</dbReference>
<dbReference type="PANTHER" id="PTHR21301:SF10">
    <property type="entry name" value="REVERSE TRANSCRIPTASE DOMAIN-CONTAINING PROTEIN"/>
    <property type="match status" value="1"/>
</dbReference>
<sequence length="436" mass="50558">MKHTSPNTQHTLHPNYLQVPNITSAIPITLHPKQLHYAKNYLKTHKELIVCEADKTQKTVIMTMSDYTTKMHDLLNDNQTYSLIKKDPTTAIQNKCNNIVKHWLKNKNIDTPTYKQLINYTGTPSKIYGLPKLHKDNIPLRPIVATCNSPVYYLSKYLSKIISNVTALNKNIIKNSWQFKETLKHIQIPPTHIIFSLDIKSMYTNIPLELVTSSLHNNWKLIKKHTSIPKNEFIEAIKFVLKSTYFTFQNQLYSQTQGLAMGQPLSSIIADLVIGDIEVNILKDFHNITMYHRYVDDIIVIAHSDQVNNILNKFNNVHPLLEFTLELENNNILNFLDISLLHKPDGSIITNWYRKAIKTDRYINFHSNTPVAYKKSIIYGLVDRAIKLSSQQYHKDNINIIKKILMNNNYPLDFINKNINNRLLHIKKIITALPQL</sequence>
<dbReference type="InterPro" id="IPR043502">
    <property type="entry name" value="DNA/RNA_pol_sf"/>
</dbReference>
<evidence type="ECO:0000313" key="3">
    <source>
        <dbReference type="Proteomes" id="UP001329430"/>
    </source>
</evidence>
<dbReference type="Pfam" id="PF26215">
    <property type="entry name" value="HTH_animal"/>
    <property type="match status" value="1"/>
</dbReference>
<comment type="caution">
    <text evidence="2">The sequence shown here is derived from an EMBL/GenBank/DDBJ whole genome shotgun (WGS) entry which is preliminary data.</text>
</comment>
<dbReference type="InterPro" id="IPR058912">
    <property type="entry name" value="HTH_animal"/>
</dbReference>
<reference evidence="2 3" key="1">
    <citation type="journal article" date="2024" name="Insects">
        <title>An Improved Chromosome-Level Genome Assembly of the Firefly Pyrocoelia pectoralis.</title>
        <authorList>
            <person name="Fu X."/>
            <person name="Meyer-Rochow V.B."/>
            <person name="Ballantyne L."/>
            <person name="Zhu X."/>
        </authorList>
    </citation>
    <scope>NUCLEOTIDE SEQUENCE [LARGE SCALE GENOMIC DNA]</scope>
    <source>
        <strain evidence="2">XCY_ONT2</strain>
    </source>
</reference>
<feature type="domain" description="Reverse transcriptase" evidence="1">
    <location>
        <begin position="111"/>
        <end position="357"/>
    </location>
</feature>
<evidence type="ECO:0000259" key="1">
    <source>
        <dbReference type="PROSITE" id="PS50878"/>
    </source>
</evidence>
<keyword evidence="3" id="KW-1185">Reference proteome</keyword>
<dbReference type="AlphaFoldDB" id="A0AAN7VHY5"/>
<evidence type="ECO:0000313" key="2">
    <source>
        <dbReference type="EMBL" id="KAK5648492.1"/>
    </source>
</evidence>
<dbReference type="PROSITE" id="PS50878">
    <property type="entry name" value="RT_POL"/>
    <property type="match status" value="1"/>
</dbReference>